<dbReference type="Pfam" id="PF02817">
    <property type="entry name" value="E3_binding"/>
    <property type="match status" value="1"/>
</dbReference>
<evidence type="ECO:0000313" key="7">
    <source>
        <dbReference type="EMBL" id="AAT58043.1"/>
    </source>
</evidence>
<organism evidence="7">
    <name type="scientific">Mycoplasmopsis synoviae</name>
    <name type="common">Mycoplasma synoviae</name>
    <dbReference type="NCBI Taxonomy" id="2109"/>
    <lineage>
        <taxon>Bacteria</taxon>
        <taxon>Bacillati</taxon>
        <taxon>Mycoplasmatota</taxon>
        <taxon>Mycoplasmoidales</taxon>
        <taxon>Metamycoplasmataceae</taxon>
        <taxon>Mycoplasmopsis</taxon>
    </lineage>
</organism>
<dbReference type="EMBL" id="AY639900">
    <property type="protein sequence ID" value="AAT58043.1"/>
    <property type="molecule type" value="Genomic_DNA"/>
</dbReference>
<dbReference type="GO" id="GO:0031405">
    <property type="term" value="F:lipoic acid binding"/>
    <property type="evidence" value="ECO:0007669"/>
    <property type="project" value="TreeGrafter"/>
</dbReference>
<evidence type="ECO:0000256" key="3">
    <source>
        <dbReference type="ARBA" id="ARBA00022679"/>
    </source>
</evidence>
<dbReference type="GO" id="GO:0005737">
    <property type="term" value="C:cytoplasm"/>
    <property type="evidence" value="ECO:0007669"/>
    <property type="project" value="TreeGrafter"/>
</dbReference>
<dbReference type="PROSITE" id="PS51826">
    <property type="entry name" value="PSBD"/>
    <property type="match status" value="1"/>
</dbReference>
<evidence type="ECO:0000256" key="1">
    <source>
        <dbReference type="ARBA" id="ARBA00001938"/>
    </source>
</evidence>
<dbReference type="Gene3D" id="4.10.320.10">
    <property type="entry name" value="E3-binding domain"/>
    <property type="match status" value="1"/>
</dbReference>
<feature type="domain" description="Peripheral subunit-binding (PSBD)" evidence="6">
    <location>
        <begin position="19"/>
        <end position="56"/>
    </location>
</feature>
<dbReference type="InterPro" id="IPR023213">
    <property type="entry name" value="CAT-like_dom_sf"/>
</dbReference>
<keyword evidence="3 7" id="KW-0808">Transferase</keyword>
<dbReference type="FunFam" id="3.30.559.10:FF:000007">
    <property type="entry name" value="Dihydrolipoamide acetyltransferase component of pyruvate dehydrogenase complex"/>
    <property type="match status" value="1"/>
</dbReference>
<reference evidence="7" key="1">
    <citation type="submission" date="2004-05" db="EMBL/GenBank/DDBJ databases">
        <title>Organization of the Mycoplasma synoviae vlhA gene locus.</title>
        <authorList>
            <person name="Jeffery N."/>
            <person name="Browning G.F."/>
            <person name="Noormohammadi A.H."/>
        </authorList>
    </citation>
    <scope>NUCLEOTIDE SEQUENCE</scope>
</reference>
<evidence type="ECO:0000256" key="4">
    <source>
        <dbReference type="ARBA" id="ARBA00022823"/>
    </source>
</evidence>
<accession>Q4L1A5</accession>
<dbReference type="SUPFAM" id="SSF52777">
    <property type="entry name" value="CoA-dependent acyltransferases"/>
    <property type="match status" value="1"/>
</dbReference>
<keyword evidence="5" id="KW-0012">Acyltransferase</keyword>
<dbReference type="InterPro" id="IPR036625">
    <property type="entry name" value="E3-bd_dom_sf"/>
</dbReference>
<evidence type="ECO:0000256" key="2">
    <source>
        <dbReference type="ARBA" id="ARBA00007317"/>
    </source>
</evidence>
<dbReference type="GO" id="GO:0016407">
    <property type="term" value="F:acetyltransferase activity"/>
    <property type="evidence" value="ECO:0007669"/>
    <property type="project" value="TreeGrafter"/>
</dbReference>
<dbReference type="InterPro" id="IPR004167">
    <property type="entry name" value="PSBD"/>
</dbReference>
<evidence type="ECO:0000259" key="6">
    <source>
        <dbReference type="PROSITE" id="PS51826"/>
    </source>
</evidence>
<dbReference type="PANTHER" id="PTHR43178:SF5">
    <property type="entry name" value="LIPOAMIDE ACYLTRANSFERASE COMPONENT OF BRANCHED-CHAIN ALPHA-KETO ACID DEHYDROGENASE COMPLEX, MITOCHONDRIAL"/>
    <property type="match status" value="1"/>
</dbReference>
<comment type="cofactor">
    <cofactor evidence="1">
        <name>(R)-lipoate</name>
        <dbReference type="ChEBI" id="CHEBI:83088"/>
    </cofactor>
</comment>
<dbReference type="NCBIfam" id="NF008815">
    <property type="entry name" value="PRK11857.1"/>
    <property type="match status" value="1"/>
</dbReference>
<keyword evidence="4" id="KW-0450">Lipoyl</keyword>
<protein>
    <submittedName>
        <fullName evidence="7">Dihydrolipoamide acetyltransferase</fullName>
    </submittedName>
</protein>
<dbReference type="SUPFAM" id="SSF47005">
    <property type="entry name" value="Peripheral subunit-binding domain of 2-oxo acid dehydrogenase complex"/>
    <property type="match status" value="1"/>
</dbReference>
<dbReference type="Gene3D" id="3.30.559.10">
    <property type="entry name" value="Chloramphenicol acetyltransferase-like domain"/>
    <property type="match status" value="1"/>
</dbReference>
<dbReference type="PANTHER" id="PTHR43178">
    <property type="entry name" value="DIHYDROLIPOAMIDE ACETYLTRANSFERASE COMPONENT OF PYRUVATE DEHYDROGENASE COMPLEX"/>
    <property type="match status" value="1"/>
</dbReference>
<name>Q4L1A5_MYCSY</name>
<dbReference type="AlphaFoldDB" id="Q4L1A5"/>
<sequence length="309" mass="33285">MKLKKLLHLNFRKENMQVKSTPIARALAAKLGVDISQVKGSGFDGKVLYEDVKNFSPAAAATQPVAASASATAAPQVGAYSEAVKPIRKAIAKAMTNSWSNVAYTNLVHRVNMTKLWDLRSSIKDSLLKSEDVKITFLPFILKAVSVALKEFPLFSAKYNEAKSTLDFPGVINLGFAVDTEAGLMVPVIKNANALSVLDLAREVSRLASAARNKTIKPDDMKNAGFTVTNYGSVGSLWGVPVINYPELAILGVGAIQDEAFVEKGTLVAGKVMYLTVAADHRWIDGADVGRFASRVKQLLESPELLGVY</sequence>
<dbReference type="InterPro" id="IPR050743">
    <property type="entry name" value="2-oxoacid_DH_E2_comp"/>
</dbReference>
<dbReference type="InterPro" id="IPR001078">
    <property type="entry name" value="2-oxoacid_DH_actylTfrase"/>
</dbReference>
<comment type="similarity">
    <text evidence="2">Belongs to the 2-oxoacid dehydrogenase family.</text>
</comment>
<evidence type="ECO:0000256" key="5">
    <source>
        <dbReference type="ARBA" id="ARBA00023315"/>
    </source>
</evidence>
<dbReference type="Pfam" id="PF00198">
    <property type="entry name" value="2-oxoacid_dh"/>
    <property type="match status" value="1"/>
</dbReference>
<proteinExistence type="inferred from homology"/>